<dbReference type="FunFam" id="1.10.10.60:FF:000012">
    <property type="entry name" value="Metastasis-associated 1 family, member 3"/>
    <property type="match status" value="2"/>
</dbReference>
<dbReference type="PANTHER" id="PTHR10865">
    <property type="entry name" value="METASTASIS-ASSOCIATED PROTEIN AND MESODERM INDUCTION EARLY RESPONSE PROTEIN"/>
    <property type="match status" value="1"/>
</dbReference>
<evidence type="ECO:0000256" key="1">
    <source>
        <dbReference type="ARBA" id="ARBA00022723"/>
    </source>
</evidence>
<dbReference type="SUPFAM" id="SSF46689">
    <property type="entry name" value="Homeodomain-like"/>
    <property type="match status" value="2"/>
</dbReference>
<proteinExistence type="predicted"/>
<evidence type="ECO:0000256" key="2">
    <source>
        <dbReference type="ARBA" id="ARBA00022771"/>
    </source>
</evidence>
<dbReference type="Proteomes" id="UP000054928">
    <property type="component" value="Unassembled WGS sequence"/>
</dbReference>
<dbReference type="InterPro" id="IPR017884">
    <property type="entry name" value="SANT_dom"/>
</dbReference>
<dbReference type="GO" id="GO:0008270">
    <property type="term" value="F:zinc ion binding"/>
    <property type="evidence" value="ECO:0007669"/>
    <property type="project" value="UniProtKB-KW"/>
</dbReference>
<evidence type="ECO:0000313" key="7">
    <source>
        <dbReference type="EMBL" id="CEG40039.1"/>
    </source>
</evidence>
<organism evidence="7 8">
    <name type="scientific">Plasmopara halstedii</name>
    <name type="common">Downy mildew of sunflower</name>
    <dbReference type="NCBI Taxonomy" id="4781"/>
    <lineage>
        <taxon>Eukaryota</taxon>
        <taxon>Sar</taxon>
        <taxon>Stramenopiles</taxon>
        <taxon>Oomycota</taxon>
        <taxon>Peronosporomycetes</taxon>
        <taxon>Peronosporales</taxon>
        <taxon>Peronosporaceae</taxon>
        <taxon>Plasmopara</taxon>
    </lineage>
</organism>
<dbReference type="AlphaFoldDB" id="A0A0P1AH44"/>
<evidence type="ECO:0000259" key="6">
    <source>
        <dbReference type="PROSITE" id="PS51293"/>
    </source>
</evidence>
<dbReference type="PROSITE" id="PS51293">
    <property type="entry name" value="SANT"/>
    <property type="match status" value="2"/>
</dbReference>
<dbReference type="STRING" id="4781.A0A0P1AH44"/>
<keyword evidence="4" id="KW-0238">DNA-binding</keyword>
<reference evidence="8" key="1">
    <citation type="submission" date="2014-09" db="EMBL/GenBank/DDBJ databases">
        <authorList>
            <person name="Sharma Rahul"/>
            <person name="Thines Marco"/>
        </authorList>
    </citation>
    <scope>NUCLEOTIDE SEQUENCE [LARGE SCALE GENOMIC DNA]</scope>
</reference>
<dbReference type="InterPro" id="IPR040138">
    <property type="entry name" value="MIER/MTA"/>
</dbReference>
<dbReference type="OMA" id="RWERKNE"/>
<dbReference type="InterPro" id="IPR009057">
    <property type="entry name" value="Homeodomain-like_sf"/>
</dbReference>
<dbReference type="GeneID" id="36405316"/>
<dbReference type="GO" id="GO:0005654">
    <property type="term" value="C:nucleoplasm"/>
    <property type="evidence" value="ECO:0007669"/>
    <property type="project" value="TreeGrafter"/>
</dbReference>
<dbReference type="InterPro" id="IPR001005">
    <property type="entry name" value="SANT/Myb"/>
</dbReference>
<dbReference type="GO" id="GO:0042826">
    <property type="term" value="F:histone deacetylase binding"/>
    <property type="evidence" value="ECO:0007669"/>
    <property type="project" value="TreeGrafter"/>
</dbReference>
<dbReference type="PANTHER" id="PTHR10865:SF28">
    <property type="entry name" value="ELM2 DOMAIN-CONTAINING PROTEIN"/>
    <property type="match status" value="1"/>
</dbReference>
<evidence type="ECO:0000256" key="5">
    <source>
        <dbReference type="ARBA" id="ARBA00023242"/>
    </source>
</evidence>
<feature type="domain" description="SANT" evidence="6">
    <location>
        <begin position="108"/>
        <end position="159"/>
    </location>
</feature>
<dbReference type="GO" id="GO:0003677">
    <property type="term" value="F:DNA binding"/>
    <property type="evidence" value="ECO:0007669"/>
    <property type="project" value="UniProtKB-KW"/>
</dbReference>
<keyword evidence="3" id="KW-0862">Zinc</keyword>
<dbReference type="Gene3D" id="1.10.10.60">
    <property type="entry name" value="Homeodomain-like"/>
    <property type="match status" value="2"/>
</dbReference>
<keyword evidence="1" id="KW-0479">Metal-binding</keyword>
<dbReference type="OrthoDB" id="2193595at2759"/>
<keyword evidence="5" id="KW-0539">Nucleus</keyword>
<evidence type="ECO:0000256" key="3">
    <source>
        <dbReference type="ARBA" id="ARBA00022833"/>
    </source>
</evidence>
<protein>
    <recommendedName>
        <fullName evidence="6">SANT domain-containing protein</fullName>
    </recommendedName>
</protein>
<dbReference type="EMBL" id="CCYD01000468">
    <property type="protein sequence ID" value="CEG40039.1"/>
    <property type="molecule type" value="Genomic_DNA"/>
</dbReference>
<keyword evidence="2" id="KW-0863">Zinc-finger</keyword>
<evidence type="ECO:0000313" key="8">
    <source>
        <dbReference type="Proteomes" id="UP000054928"/>
    </source>
</evidence>
<dbReference type="RefSeq" id="XP_024576408.1">
    <property type="nucleotide sequence ID" value="XM_024725653.1"/>
</dbReference>
<dbReference type="GO" id="GO:0000122">
    <property type="term" value="P:negative regulation of transcription by RNA polymerase II"/>
    <property type="evidence" value="ECO:0007669"/>
    <property type="project" value="TreeGrafter"/>
</dbReference>
<evidence type="ECO:0000256" key="4">
    <source>
        <dbReference type="ARBA" id="ARBA00023125"/>
    </source>
</evidence>
<name>A0A0P1AH44_PLAHL</name>
<dbReference type="GO" id="GO:0003714">
    <property type="term" value="F:transcription corepressor activity"/>
    <property type="evidence" value="ECO:0007669"/>
    <property type="project" value="TreeGrafter"/>
</dbReference>
<keyword evidence="8" id="KW-1185">Reference proteome</keyword>
<accession>A0A0P1AH44</accession>
<dbReference type="SMART" id="SM00717">
    <property type="entry name" value="SANT"/>
    <property type="match status" value="2"/>
</dbReference>
<sequence>MALHRLQKRTSPVRLISSKGDTANSTDDQEVSAALVWREREISDAVNDNVIANNMRRYLRATRALYELQFQMKRPLAILKMKPNLYALKNLSTFDALPALLSPLRAPQILDDWTGLEIGLFEEAYERFGKDFYAIAALLPQKSLKDTIAFYYIWKKNGSFARSRDDGNLSDVFLPEPEPDISSGTLKLIDCLRKRQNYMQDYLDAARTMYAPQPLTHASNRKRQKLSEFGLQKVGCFQRGLVGLSPLRASFVLDTWTPFEVRVFEVAIECYGKDFSRIAEQIHKKSCGEVIAFYYLWKSDVHYQVVKHRLGKKSEGRATKKTLPDTKSK</sequence>
<feature type="domain" description="SANT" evidence="6">
    <location>
        <begin position="254"/>
        <end position="302"/>
    </location>
</feature>